<protein>
    <submittedName>
        <fullName evidence="2">ATP-grasp domain-containing protein</fullName>
    </submittedName>
</protein>
<dbReference type="RefSeq" id="WP_136966354.1">
    <property type="nucleotide sequence ID" value="NZ_JARZHI010000016.1"/>
</dbReference>
<gene>
    <name evidence="2" type="ORF">QHF89_20090</name>
</gene>
<evidence type="ECO:0000313" key="3">
    <source>
        <dbReference type="Proteomes" id="UP001160301"/>
    </source>
</evidence>
<proteinExistence type="predicted"/>
<organism evidence="2 3">
    <name type="scientific">Polyangium sorediatum</name>
    <dbReference type="NCBI Taxonomy" id="889274"/>
    <lineage>
        <taxon>Bacteria</taxon>
        <taxon>Pseudomonadati</taxon>
        <taxon>Myxococcota</taxon>
        <taxon>Polyangia</taxon>
        <taxon>Polyangiales</taxon>
        <taxon>Polyangiaceae</taxon>
        <taxon>Polyangium</taxon>
    </lineage>
</organism>
<comment type="caution">
    <text evidence="2">The sequence shown here is derived from an EMBL/GenBank/DDBJ whole genome shotgun (WGS) entry which is preliminary data.</text>
</comment>
<accession>A0ABT6NUI4</accession>
<evidence type="ECO:0000313" key="2">
    <source>
        <dbReference type="EMBL" id="MDI1431807.1"/>
    </source>
</evidence>
<dbReference type="InterPro" id="IPR025643">
    <property type="entry name" value="R2K_3"/>
</dbReference>
<reference evidence="2 3" key="1">
    <citation type="submission" date="2023-04" db="EMBL/GenBank/DDBJ databases">
        <title>The genome sequence of Polyangium sorediatum DSM14670.</title>
        <authorList>
            <person name="Zhang X."/>
        </authorList>
    </citation>
    <scope>NUCLEOTIDE SEQUENCE [LARGE SCALE GENOMIC DNA]</scope>
    <source>
        <strain evidence="2 3">DSM 14670</strain>
    </source>
</reference>
<feature type="domain" description="ATP-grasp" evidence="1">
    <location>
        <begin position="136"/>
        <end position="293"/>
    </location>
</feature>
<keyword evidence="3" id="KW-1185">Reference proteome</keyword>
<dbReference type="Pfam" id="PF14243">
    <property type="entry name" value="R2K_3"/>
    <property type="match status" value="1"/>
</dbReference>
<dbReference type="Proteomes" id="UP001160301">
    <property type="component" value="Unassembled WGS sequence"/>
</dbReference>
<evidence type="ECO:0000259" key="1">
    <source>
        <dbReference type="Pfam" id="PF14243"/>
    </source>
</evidence>
<sequence>MNTIIFCSQPFNPREVDADFAEEHTAAKGAGFSTAFIDHTRASEGDASGAVCHVPTQPATAVYRGWMMRAQHYAAFHAALTARGVSLVNDPDAYRFCHHLPESYSALEGDTPRTTWLPLQGPVDFSQVFERLRLFGSGPVIVKDFVKSQKHYWNEACFIPNAEDRPAVERVVRRFMELQGEELNEGLVFREYVPLRIVGRHPRSAMPLAAEVRTFWCDGELLLVHPYWGDLATPPAPPPSDWMHHVASRVRSRFFTMDVALREEGRWTVIELGDGQVAGLPALGLAKHLYERLRGALGGSVSAPGA</sequence>
<name>A0ABT6NUI4_9BACT</name>
<dbReference type="EMBL" id="JARZHI010000016">
    <property type="protein sequence ID" value="MDI1431807.1"/>
    <property type="molecule type" value="Genomic_DNA"/>
</dbReference>